<name>A0AAW0CFA7_9AGAR</name>
<organism evidence="1 2">
    <name type="scientific">Favolaschia claudopus</name>
    <dbReference type="NCBI Taxonomy" id="2862362"/>
    <lineage>
        <taxon>Eukaryota</taxon>
        <taxon>Fungi</taxon>
        <taxon>Dikarya</taxon>
        <taxon>Basidiomycota</taxon>
        <taxon>Agaricomycotina</taxon>
        <taxon>Agaricomycetes</taxon>
        <taxon>Agaricomycetidae</taxon>
        <taxon>Agaricales</taxon>
        <taxon>Marasmiineae</taxon>
        <taxon>Mycenaceae</taxon>
        <taxon>Favolaschia</taxon>
    </lineage>
</organism>
<accession>A0AAW0CFA7</accession>
<proteinExistence type="predicted"/>
<dbReference type="SUPFAM" id="SSF50104">
    <property type="entry name" value="Translation proteins SH3-like domain"/>
    <property type="match status" value="1"/>
</dbReference>
<protein>
    <recommendedName>
        <fullName evidence="3">KOW domain-containing protein</fullName>
    </recommendedName>
</protein>
<gene>
    <name evidence="1" type="ORF">R3P38DRAFT_2770256</name>
</gene>
<dbReference type="EMBL" id="JAWWNJ010000017">
    <property type="protein sequence ID" value="KAK7037895.1"/>
    <property type="molecule type" value="Genomic_DNA"/>
</dbReference>
<dbReference type="InterPro" id="IPR008991">
    <property type="entry name" value="Translation_prot_SH3-like_sf"/>
</dbReference>
<evidence type="ECO:0000313" key="1">
    <source>
        <dbReference type="EMBL" id="KAK7037895.1"/>
    </source>
</evidence>
<dbReference type="AlphaFoldDB" id="A0AAW0CFA7"/>
<evidence type="ECO:0000313" key="2">
    <source>
        <dbReference type="Proteomes" id="UP001362999"/>
    </source>
</evidence>
<dbReference type="Proteomes" id="UP001362999">
    <property type="component" value="Unassembled WGS sequence"/>
</dbReference>
<keyword evidence="2" id="KW-1185">Reference proteome</keyword>
<sequence>MACVSVYDLSQRTRGGEVASPMDSYELPVEPEDDIGFIATGETTARNSGPILPSLSDIACCSSLSVSDASSLVGTSLLPRFSSWVRLRSQDVYHGDIAWMPAYDSEEQKQRIFIVPRWPVRRLGNLELTSTQSSLRGTIQRLFPSHVDDTLDPTMEIARGGATFLYGFIVIQVPFRRLIYGEVYPSVAELELWTKSPLCLPDSVSERFVSNFDAYLSECLSSCLSQTPCAAATSACVAVGDRVRLLTSRTSSCSAQVMSVRDGDRFLLLVQSGPSSSFHAVVPNACVVLDHQVGDIVEVFSGAFAGLSGWVVDLDWERKLVAVAFPCGLPPHCRSVQNLSIDASDTRSASKNRVYRFTGERSLALHAALPSGCFAGLP</sequence>
<comment type="caution">
    <text evidence="1">The sequence shown here is derived from an EMBL/GenBank/DDBJ whole genome shotgun (WGS) entry which is preliminary data.</text>
</comment>
<reference evidence="1 2" key="1">
    <citation type="journal article" date="2024" name="J Genomics">
        <title>Draft genome sequencing and assembly of Favolaschia claudopus CIRM-BRFM 2984 isolated from oak limbs.</title>
        <authorList>
            <person name="Navarro D."/>
            <person name="Drula E."/>
            <person name="Chaduli D."/>
            <person name="Cazenave R."/>
            <person name="Ahrendt S."/>
            <person name="Wang J."/>
            <person name="Lipzen A."/>
            <person name="Daum C."/>
            <person name="Barry K."/>
            <person name="Grigoriev I.V."/>
            <person name="Favel A."/>
            <person name="Rosso M.N."/>
            <person name="Martin F."/>
        </authorList>
    </citation>
    <scope>NUCLEOTIDE SEQUENCE [LARGE SCALE GENOMIC DNA]</scope>
    <source>
        <strain evidence="1 2">CIRM-BRFM 2984</strain>
    </source>
</reference>
<evidence type="ECO:0008006" key="3">
    <source>
        <dbReference type="Google" id="ProtNLM"/>
    </source>
</evidence>